<dbReference type="SUPFAM" id="SSF56784">
    <property type="entry name" value="HAD-like"/>
    <property type="match status" value="1"/>
</dbReference>
<evidence type="ECO:0000313" key="3">
    <source>
        <dbReference type="Proteomes" id="UP000008206"/>
    </source>
</evidence>
<comment type="similarity">
    <text evidence="1">Belongs to the cation transport ATPase (P-type) (TC 3.A.3) family. Type IB subfamily.</text>
</comment>
<dbReference type="InterPro" id="IPR036412">
    <property type="entry name" value="HAD-like_sf"/>
</dbReference>
<proteinExistence type="inferred from homology"/>
<dbReference type="GO" id="GO:0016020">
    <property type="term" value="C:membrane"/>
    <property type="evidence" value="ECO:0007669"/>
    <property type="project" value="TreeGrafter"/>
</dbReference>
<dbReference type="OrthoDB" id="438550at2"/>
<dbReference type="Proteomes" id="UP000008206">
    <property type="component" value="Plasmid Cy782201"/>
</dbReference>
<dbReference type="InterPro" id="IPR023214">
    <property type="entry name" value="HAD_sf"/>
</dbReference>
<protein>
    <submittedName>
        <fullName evidence="2">Cation transport ATPase-like protein</fullName>
    </submittedName>
</protein>
<geneLocation type="plasmid" evidence="2 3">
    <name>Cy782201</name>
</geneLocation>
<keyword evidence="2" id="KW-0614">Plasmid</keyword>
<keyword evidence="3" id="KW-1185">Reference proteome</keyword>
<dbReference type="RefSeq" id="WP_013334278.1">
    <property type="nucleotide sequence ID" value="NC_014533.1"/>
</dbReference>
<dbReference type="InterPro" id="IPR051014">
    <property type="entry name" value="Cation_Transport_ATPase_IB"/>
</dbReference>
<dbReference type="GO" id="GO:0022857">
    <property type="term" value="F:transmembrane transporter activity"/>
    <property type="evidence" value="ECO:0007669"/>
    <property type="project" value="TreeGrafter"/>
</dbReference>
<gene>
    <name evidence="2" type="ordered locus">Cyan7822_5663</name>
</gene>
<dbReference type="KEGG" id="cyj:Cyan7822_5663"/>
<reference evidence="3" key="1">
    <citation type="journal article" date="2011" name="MBio">
        <title>Novel metabolic attributes of the genus Cyanothece, comprising a group of unicellular nitrogen-fixing Cyanobacteria.</title>
        <authorList>
            <person name="Bandyopadhyay A."/>
            <person name="Elvitigala T."/>
            <person name="Welsh E."/>
            <person name="Stockel J."/>
            <person name="Liberton M."/>
            <person name="Min H."/>
            <person name="Sherman L.A."/>
            <person name="Pakrasi H.B."/>
        </authorList>
    </citation>
    <scope>NUCLEOTIDE SEQUENCE [LARGE SCALE GENOMIC DNA]</scope>
    <source>
        <strain evidence="3">PCC 7822</strain>
        <plasmid evidence="3">Cy782201</plasmid>
    </source>
</reference>
<organism evidence="2 3">
    <name type="scientific">Gloeothece verrucosa (strain PCC 7822)</name>
    <name type="common">Cyanothece sp. (strain PCC 7822)</name>
    <dbReference type="NCBI Taxonomy" id="497965"/>
    <lineage>
        <taxon>Bacteria</taxon>
        <taxon>Bacillati</taxon>
        <taxon>Cyanobacteriota</taxon>
        <taxon>Cyanophyceae</taxon>
        <taxon>Oscillatoriophycideae</taxon>
        <taxon>Chroococcales</taxon>
        <taxon>Aphanothecaceae</taxon>
        <taxon>Gloeothece</taxon>
        <taxon>Gloeothece verrucosa</taxon>
    </lineage>
</organism>
<name>E0UKP8_GLOV7</name>
<evidence type="ECO:0000313" key="2">
    <source>
        <dbReference type="EMBL" id="ADN17528.1"/>
    </source>
</evidence>
<evidence type="ECO:0000256" key="1">
    <source>
        <dbReference type="ARBA" id="ARBA00006024"/>
    </source>
</evidence>
<dbReference type="EMBL" id="CP002199">
    <property type="protein sequence ID" value="ADN17528.1"/>
    <property type="molecule type" value="Genomic_DNA"/>
</dbReference>
<dbReference type="PANTHER" id="PTHR48085">
    <property type="entry name" value="CADMIUM/ZINC-TRANSPORTING ATPASE HMA2-RELATED"/>
    <property type="match status" value="1"/>
</dbReference>
<dbReference type="Gene3D" id="3.40.50.1000">
    <property type="entry name" value="HAD superfamily/HAD-like"/>
    <property type="match status" value="1"/>
</dbReference>
<dbReference type="Pfam" id="PF19991">
    <property type="entry name" value="HMA_2"/>
    <property type="match status" value="1"/>
</dbReference>
<dbReference type="AlphaFoldDB" id="E0UKP8"/>
<accession>E0UKP8</accession>
<sequence>MTTKLSIPQTTILQNSVSVVKINWEIIHQIPGRLRIRISQLIWDGQYKNRLQRWLLKTHTITESRINGAAGCLIVSYKEDVVPEKVILDYLEQVIQLAAQEPEKDQVANEIEEQQASQNIGLSALAMAVALVGSPLEWPFLLTGGLILAASVPLWQRFSQTLIHQRQITVDFLDLLWLSAQLVGGNYLAASLALYLGTTAENLHQDKLQQLENELYVLFEQEDHKIHWLSEQQKFVPIRPEDKDNWLHSLEETELMQQVKPIAQGAIVPTLLISGGIGLLTNDLGRASALLPLDVGVSLRGVTPLAVVSALITAARTGVYIRNGRTLEKLAQIDTLVFAAKSFFALITTEKAVNTLDKIIEELDRRSFSFYVVINDEEEALKWTEQLKDLKNNLCFVEDGKQLDKFIEQLRHESRTIAWIDNTTGDDLTTLQAEVTISLANELYQSQADVILHNHDLYSLIYTLDLAKHTLITVYSSLAIAILPNLVAVSLGVAFGLNPIIAVMINGGSAILAELNSLNSTK</sequence>
<dbReference type="HOGENOM" id="CLU_521492_0_0_3"/>